<evidence type="ECO:0000313" key="3">
    <source>
        <dbReference type="Proteomes" id="UP000199559"/>
    </source>
</evidence>
<feature type="signal peptide" evidence="1">
    <location>
        <begin position="1"/>
        <end position="19"/>
    </location>
</feature>
<evidence type="ECO:0000313" key="2">
    <source>
        <dbReference type="EMBL" id="SFJ39115.1"/>
    </source>
</evidence>
<name>A0A1I3QZ12_9FLAO</name>
<reference evidence="3" key="1">
    <citation type="submission" date="2016-10" db="EMBL/GenBank/DDBJ databases">
        <authorList>
            <person name="Varghese N."/>
            <person name="Submissions S."/>
        </authorList>
    </citation>
    <scope>NUCLEOTIDE SEQUENCE [LARGE SCALE GENOMIC DNA]</scope>
    <source>
        <strain evidence="3">DSM 28881</strain>
    </source>
</reference>
<keyword evidence="1" id="KW-0732">Signal</keyword>
<accession>A0A1I3QZ12</accession>
<feature type="chain" id="PRO_5011458804" description="Erythromycin esterase homolog" evidence="1">
    <location>
        <begin position="20"/>
        <end position="404"/>
    </location>
</feature>
<dbReference type="Proteomes" id="UP000199559">
    <property type="component" value="Unassembled WGS sequence"/>
</dbReference>
<keyword evidence="3" id="KW-1185">Reference proteome</keyword>
<gene>
    <name evidence="2" type="ORF">SAMN05443431_10728</name>
</gene>
<protein>
    <recommendedName>
        <fullName evidence="4">Erythromycin esterase homolog</fullName>
    </recommendedName>
</protein>
<sequence length="404" mass="47060">MSKTLFILVFSLLSTSFFAQEKLKSNDISKFSHTFDIVNGNIIGAGATVLEEKILESQFFLLGEEHYSPEISELTNVLLPKLKQSDFNYFAIEVGPNSTEKIVSVIKKEHSLYKFNSDFYSKYQDIPIPFFDGKKDELFLKTALKENIEIWGIDQEFVSAHLFLIDEIYSLSNNKSLIQTEYNSVKRFIKEEYKKELDVKGYQMFENLLESTIIKTFFDKCPDVKQRKIIEDLIISWKIYAMREVKNYSQNNLTRMEYMKQQFGSYYNTASKTDTLSKIFIKMGSMHLARGQNWLGIYDLGNLIKELSYLNGTKSTSINCFSRYWKDDKGQVFDFLDEKEGKAYQPLLELAKKDKWVLIETKPILELIKKENIKLNKDLNILISGFDFILFSPTKSVVSLNYSE</sequence>
<dbReference type="EMBL" id="FORM01000007">
    <property type="protein sequence ID" value="SFJ39115.1"/>
    <property type="molecule type" value="Genomic_DNA"/>
</dbReference>
<proteinExistence type="predicted"/>
<organism evidence="2 3">
    <name type="scientific">Olleya namhaensis</name>
    <dbReference type="NCBI Taxonomy" id="1144750"/>
    <lineage>
        <taxon>Bacteria</taxon>
        <taxon>Pseudomonadati</taxon>
        <taxon>Bacteroidota</taxon>
        <taxon>Flavobacteriia</taxon>
        <taxon>Flavobacteriales</taxon>
        <taxon>Flavobacteriaceae</taxon>
    </lineage>
</organism>
<dbReference type="STRING" id="1144750.SAMN05443431_10728"/>
<evidence type="ECO:0008006" key="4">
    <source>
        <dbReference type="Google" id="ProtNLM"/>
    </source>
</evidence>
<dbReference type="RefSeq" id="WP_090840720.1">
    <property type="nucleotide sequence ID" value="NZ_FORM01000007.1"/>
</dbReference>
<dbReference type="AlphaFoldDB" id="A0A1I3QZ12"/>
<evidence type="ECO:0000256" key="1">
    <source>
        <dbReference type="SAM" id="SignalP"/>
    </source>
</evidence>